<keyword evidence="3" id="KW-1185">Reference proteome</keyword>
<dbReference type="InterPro" id="IPR014875">
    <property type="entry name" value="Mor_transcription_activator"/>
</dbReference>
<dbReference type="Gene3D" id="1.10.10.60">
    <property type="entry name" value="Homeodomain-like"/>
    <property type="match status" value="1"/>
</dbReference>
<accession>A0A266Q4Q4</accession>
<name>A0A266Q4Q4_9GAMM</name>
<dbReference type="RefSeq" id="WP_094985851.1">
    <property type="nucleotide sequence ID" value="NZ_NHNI01000002.1"/>
</dbReference>
<organism evidence="2 3">
    <name type="scientific">Cellvibrio mixtus</name>
    <dbReference type="NCBI Taxonomy" id="39650"/>
    <lineage>
        <taxon>Bacteria</taxon>
        <taxon>Pseudomonadati</taxon>
        <taxon>Pseudomonadota</taxon>
        <taxon>Gammaproteobacteria</taxon>
        <taxon>Cellvibrionales</taxon>
        <taxon>Cellvibrionaceae</taxon>
        <taxon>Cellvibrio</taxon>
    </lineage>
</organism>
<evidence type="ECO:0000259" key="1">
    <source>
        <dbReference type="Pfam" id="PF08765"/>
    </source>
</evidence>
<proteinExistence type="predicted"/>
<dbReference type="EMBL" id="NHNI01000002">
    <property type="protein sequence ID" value="OZY84857.1"/>
    <property type="molecule type" value="Genomic_DNA"/>
</dbReference>
<dbReference type="Proteomes" id="UP000216101">
    <property type="component" value="Unassembled WGS sequence"/>
</dbReference>
<dbReference type="InterPro" id="IPR009057">
    <property type="entry name" value="Homeodomain-like_sf"/>
</dbReference>
<evidence type="ECO:0000313" key="2">
    <source>
        <dbReference type="EMBL" id="OZY84857.1"/>
    </source>
</evidence>
<sequence>MKNSAMESRRAAFLDDLSSQVALVLRELNIADAKAEIAAAEVTAKIVANFGGQQLYIPKDYTHKSQERALAIYEACNGRNHSEVARQFDISERSVYRIFKRIHAQIIAQNQRDMFNSH</sequence>
<reference evidence="3" key="1">
    <citation type="submission" date="2017-05" db="EMBL/GenBank/DDBJ databases">
        <authorList>
            <person name="Barney B.M."/>
        </authorList>
    </citation>
    <scope>NUCLEOTIDE SEQUENCE [LARGE SCALE GENOMIC DNA]</scope>
    <source>
        <strain evidence="3">PSBB022</strain>
    </source>
</reference>
<dbReference type="InterPro" id="IPR052411">
    <property type="entry name" value="c-mor_Regulatory_Protein"/>
</dbReference>
<comment type="caution">
    <text evidence="2">The sequence shown here is derived from an EMBL/GenBank/DDBJ whole genome shotgun (WGS) entry which is preliminary data.</text>
</comment>
<gene>
    <name evidence="2" type="ORF">CBP51_16990</name>
</gene>
<evidence type="ECO:0000313" key="3">
    <source>
        <dbReference type="Proteomes" id="UP000216101"/>
    </source>
</evidence>
<feature type="domain" description="Mor transcription activator" evidence="1">
    <location>
        <begin position="9"/>
        <end position="114"/>
    </location>
</feature>
<dbReference type="Pfam" id="PF08765">
    <property type="entry name" value="Mor"/>
    <property type="match status" value="1"/>
</dbReference>
<dbReference type="PANTHER" id="PTHR37812:SF1">
    <property type="entry name" value="MU-LIKE PROPHAGE FLUMU PROTEIN C"/>
    <property type="match status" value="1"/>
</dbReference>
<dbReference type="PANTHER" id="PTHR37812">
    <property type="entry name" value="MU-LIKE PROPHAGE FLUMU PROTEIN C"/>
    <property type="match status" value="1"/>
</dbReference>
<dbReference type="AlphaFoldDB" id="A0A266Q4Q4"/>
<dbReference type="SUPFAM" id="SSF46689">
    <property type="entry name" value="Homeodomain-like"/>
    <property type="match status" value="1"/>
</dbReference>
<protein>
    <recommendedName>
        <fullName evidence="1">Mor transcription activator domain-containing protein</fullName>
    </recommendedName>
</protein>